<evidence type="ECO:0000313" key="2">
    <source>
        <dbReference type="EMBL" id="KAG5604195.1"/>
    </source>
</evidence>
<evidence type="ECO:0000256" key="1">
    <source>
        <dbReference type="SAM" id="MobiDB-lite"/>
    </source>
</evidence>
<sequence length="111" mass="12802">MALEVEEKRSRQEKIKRRKATNSLLQLIVGDCYACIILRWTPDRNGTTGPERDGLTGLLTGTRMNRTETIEMEAQFRPVPQYTEIEPGRTGMDRNGTGWDKRDGTYSYFKK</sequence>
<feature type="region of interest" description="Disordered" evidence="1">
    <location>
        <begin position="84"/>
        <end position="111"/>
    </location>
</feature>
<proteinExistence type="predicted"/>
<keyword evidence="3" id="KW-1185">Reference proteome</keyword>
<name>A0A9J5YTV0_SOLCO</name>
<accession>A0A9J5YTV0</accession>
<dbReference type="EMBL" id="JACXVP010000005">
    <property type="protein sequence ID" value="KAG5604195.1"/>
    <property type="molecule type" value="Genomic_DNA"/>
</dbReference>
<gene>
    <name evidence="2" type="ORF">H5410_025687</name>
</gene>
<comment type="caution">
    <text evidence="2">The sequence shown here is derived from an EMBL/GenBank/DDBJ whole genome shotgun (WGS) entry which is preliminary data.</text>
</comment>
<evidence type="ECO:0000313" key="3">
    <source>
        <dbReference type="Proteomes" id="UP000824120"/>
    </source>
</evidence>
<organism evidence="2 3">
    <name type="scientific">Solanum commersonii</name>
    <name type="common">Commerson's wild potato</name>
    <name type="synonym">Commerson's nightshade</name>
    <dbReference type="NCBI Taxonomy" id="4109"/>
    <lineage>
        <taxon>Eukaryota</taxon>
        <taxon>Viridiplantae</taxon>
        <taxon>Streptophyta</taxon>
        <taxon>Embryophyta</taxon>
        <taxon>Tracheophyta</taxon>
        <taxon>Spermatophyta</taxon>
        <taxon>Magnoliopsida</taxon>
        <taxon>eudicotyledons</taxon>
        <taxon>Gunneridae</taxon>
        <taxon>Pentapetalae</taxon>
        <taxon>asterids</taxon>
        <taxon>lamiids</taxon>
        <taxon>Solanales</taxon>
        <taxon>Solanaceae</taxon>
        <taxon>Solanoideae</taxon>
        <taxon>Solaneae</taxon>
        <taxon>Solanum</taxon>
    </lineage>
</organism>
<dbReference type="AlphaFoldDB" id="A0A9J5YTV0"/>
<protein>
    <submittedName>
        <fullName evidence="2">Uncharacterized protein</fullName>
    </submittedName>
</protein>
<dbReference type="Proteomes" id="UP000824120">
    <property type="component" value="Chromosome 5"/>
</dbReference>
<reference evidence="2 3" key="1">
    <citation type="submission" date="2020-09" db="EMBL/GenBank/DDBJ databases">
        <title>De no assembly of potato wild relative species, Solanum commersonii.</title>
        <authorList>
            <person name="Cho K."/>
        </authorList>
    </citation>
    <scope>NUCLEOTIDE SEQUENCE [LARGE SCALE GENOMIC DNA]</scope>
    <source>
        <strain evidence="2">LZ3.2</strain>
        <tissue evidence="2">Leaf</tissue>
    </source>
</reference>